<dbReference type="Gene3D" id="2.60.40.770">
    <property type="match status" value="1"/>
</dbReference>
<feature type="chain" id="PRO_5046226051" description="MD-2-related lipid-recognition domain-containing protein" evidence="4">
    <location>
        <begin position="20"/>
        <end position="155"/>
    </location>
</feature>
<keyword evidence="3" id="KW-0964">Secreted</keyword>
<accession>A0ABQ7Q9C1</accession>
<feature type="signal peptide" evidence="4">
    <location>
        <begin position="1"/>
        <end position="19"/>
    </location>
</feature>
<dbReference type="Pfam" id="PF02221">
    <property type="entry name" value="E1_DerP2_DerF2"/>
    <property type="match status" value="1"/>
</dbReference>
<evidence type="ECO:0000256" key="4">
    <source>
        <dbReference type="SAM" id="SignalP"/>
    </source>
</evidence>
<reference evidence="6 7" key="1">
    <citation type="submission" date="2021-06" db="EMBL/GenBank/DDBJ databases">
        <title>A haploid diamondback moth (Plutella xylostella L.) genome assembly resolves 31 chromosomes and identifies a diamide resistance mutation.</title>
        <authorList>
            <person name="Ward C.M."/>
            <person name="Perry K.D."/>
            <person name="Baker G."/>
            <person name="Powis K."/>
            <person name="Heckel D.G."/>
            <person name="Baxter S.W."/>
        </authorList>
    </citation>
    <scope>NUCLEOTIDE SEQUENCE [LARGE SCALE GENOMIC DNA]</scope>
    <source>
        <strain evidence="6 7">LV</strain>
        <tissue evidence="6">Single pupa</tissue>
    </source>
</reference>
<keyword evidence="7" id="KW-1185">Reference proteome</keyword>
<dbReference type="InterPro" id="IPR014756">
    <property type="entry name" value="Ig_E-set"/>
</dbReference>
<name>A0ABQ7Q9C1_PLUXY</name>
<evidence type="ECO:0000256" key="2">
    <source>
        <dbReference type="ARBA" id="ARBA00006370"/>
    </source>
</evidence>
<organism evidence="6 7">
    <name type="scientific">Plutella xylostella</name>
    <name type="common">Diamondback moth</name>
    <name type="synonym">Plutella maculipennis</name>
    <dbReference type="NCBI Taxonomy" id="51655"/>
    <lineage>
        <taxon>Eukaryota</taxon>
        <taxon>Metazoa</taxon>
        <taxon>Ecdysozoa</taxon>
        <taxon>Arthropoda</taxon>
        <taxon>Hexapoda</taxon>
        <taxon>Insecta</taxon>
        <taxon>Pterygota</taxon>
        <taxon>Neoptera</taxon>
        <taxon>Endopterygota</taxon>
        <taxon>Lepidoptera</taxon>
        <taxon>Glossata</taxon>
        <taxon>Ditrysia</taxon>
        <taxon>Yponomeutoidea</taxon>
        <taxon>Plutellidae</taxon>
        <taxon>Plutella</taxon>
    </lineage>
</organism>
<evidence type="ECO:0000256" key="1">
    <source>
        <dbReference type="ARBA" id="ARBA00004613"/>
    </source>
</evidence>
<protein>
    <recommendedName>
        <fullName evidence="5">MD-2-related lipid-recognition domain-containing protein</fullName>
    </recommendedName>
</protein>
<dbReference type="Proteomes" id="UP000823941">
    <property type="component" value="Chromosome 18"/>
</dbReference>
<comment type="caution">
    <text evidence="6">The sequence shown here is derived from an EMBL/GenBank/DDBJ whole genome shotgun (WGS) entry which is preliminary data.</text>
</comment>
<keyword evidence="4" id="KW-0732">Signal</keyword>
<dbReference type="InterPro" id="IPR039670">
    <property type="entry name" value="NPC2-like"/>
</dbReference>
<proteinExistence type="inferred from homology"/>
<dbReference type="PANTHER" id="PTHR11306:SF68">
    <property type="entry name" value="NPC INTRACELLULAR CHOLESTEROL TRANSPORTER 2"/>
    <property type="match status" value="1"/>
</dbReference>
<evidence type="ECO:0000256" key="3">
    <source>
        <dbReference type="ARBA" id="ARBA00022525"/>
    </source>
</evidence>
<sequence length="155" mass="17208">MYFTPVFCGLLALICHVAGEFTVVPTTPCSEASATQCLVGEVRIDPCRQAPRPCRLKRGTNTTISFEFTPSFSAATATQRVYWDKVSSPEFADLDHDACHYTGCGLEAGKTQTLLYPLYLAKKLPSGTYPIKWKVFNGDNVNEFCCFKTTIYLKP</sequence>
<evidence type="ECO:0000259" key="5">
    <source>
        <dbReference type="SMART" id="SM00737"/>
    </source>
</evidence>
<feature type="domain" description="MD-2-related lipid-recognition" evidence="5">
    <location>
        <begin position="26"/>
        <end position="151"/>
    </location>
</feature>
<comment type="subcellular location">
    <subcellularLocation>
        <location evidence="1">Secreted</location>
    </subcellularLocation>
</comment>
<comment type="similarity">
    <text evidence="2">Belongs to the NPC2 family.</text>
</comment>
<dbReference type="SMART" id="SM00737">
    <property type="entry name" value="ML"/>
    <property type="match status" value="1"/>
</dbReference>
<evidence type="ECO:0000313" key="6">
    <source>
        <dbReference type="EMBL" id="KAG7301829.1"/>
    </source>
</evidence>
<gene>
    <name evidence="6" type="ORF">JYU34_013215</name>
</gene>
<dbReference type="SUPFAM" id="SSF81296">
    <property type="entry name" value="E set domains"/>
    <property type="match status" value="1"/>
</dbReference>
<evidence type="ECO:0000313" key="7">
    <source>
        <dbReference type="Proteomes" id="UP000823941"/>
    </source>
</evidence>
<dbReference type="InterPro" id="IPR003172">
    <property type="entry name" value="ML_dom"/>
</dbReference>
<dbReference type="EMBL" id="JAHIBW010000018">
    <property type="protein sequence ID" value="KAG7301829.1"/>
    <property type="molecule type" value="Genomic_DNA"/>
</dbReference>
<dbReference type="PANTHER" id="PTHR11306">
    <property type="entry name" value="NIEMANN PICK TYPE C2 PROTEIN NPC2-RELATED"/>
    <property type="match status" value="1"/>
</dbReference>